<name>A0A9X9X9R1_9PROT</name>
<keyword evidence="4 7" id="KW-0067">ATP-binding</keyword>
<dbReference type="AlphaFoldDB" id="A0A9X9X9R1"/>
<dbReference type="GO" id="GO:0015807">
    <property type="term" value="P:L-amino acid transport"/>
    <property type="evidence" value="ECO:0007669"/>
    <property type="project" value="TreeGrafter"/>
</dbReference>
<dbReference type="EMBL" id="JAAEDL010000006">
    <property type="protein sequence ID" value="MBR0680447.1"/>
    <property type="molecule type" value="Genomic_DNA"/>
</dbReference>
<dbReference type="SMART" id="SM00382">
    <property type="entry name" value="AAA"/>
    <property type="match status" value="1"/>
</dbReference>
<evidence type="ECO:0000313" key="8">
    <source>
        <dbReference type="Proteomes" id="UP001138709"/>
    </source>
</evidence>
<dbReference type="PANTHER" id="PTHR43820:SF4">
    <property type="entry name" value="HIGH-AFFINITY BRANCHED-CHAIN AMINO ACID TRANSPORT ATP-BINDING PROTEIN LIVF"/>
    <property type="match status" value="1"/>
</dbReference>
<dbReference type="InterPro" id="IPR017871">
    <property type="entry name" value="ABC_transporter-like_CS"/>
</dbReference>
<proteinExistence type="inferred from homology"/>
<accession>A0A9X9X9R1</accession>
<evidence type="ECO:0000256" key="1">
    <source>
        <dbReference type="ARBA" id="ARBA00005417"/>
    </source>
</evidence>
<evidence type="ECO:0000256" key="3">
    <source>
        <dbReference type="ARBA" id="ARBA00022741"/>
    </source>
</evidence>
<keyword evidence="2" id="KW-0813">Transport</keyword>
<dbReference type="Gene3D" id="3.40.50.300">
    <property type="entry name" value="P-loop containing nucleotide triphosphate hydrolases"/>
    <property type="match status" value="1"/>
</dbReference>
<dbReference type="GO" id="GO:0015658">
    <property type="term" value="F:branched-chain amino acid transmembrane transporter activity"/>
    <property type="evidence" value="ECO:0007669"/>
    <property type="project" value="TreeGrafter"/>
</dbReference>
<dbReference type="PANTHER" id="PTHR43820">
    <property type="entry name" value="HIGH-AFFINITY BRANCHED-CHAIN AMINO ACID TRANSPORT ATP-BINDING PROTEIN LIVF"/>
    <property type="match status" value="1"/>
</dbReference>
<dbReference type="PROSITE" id="PS00211">
    <property type="entry name" value="ABC_TRANSPORTER_1"/>
    <property type="match status" value="1"/>
</dbReference>
<evidence type="ECO:0000313" key="7">
    <source>
        <dbReference type="EMBL" id="MBR0680447.1"/>
    </source>
</evidence>
<dbReference type="SUPFAM" id="SSF52540">
    <property type="entry name" value="P-loop containing nucleoside triphosphate hydrolases"/>
    <property type="match status" value="1"/>
</dbReference>
<evidence type="ECO:0000256" key="2">
    <source>
        <dbReference type="ARBA" id="ARBA00022448"/>
    </source>
</evidence>
<dbReference type="Proteomes" id="UP001138709">
    <property type="component" value="Unassembled WGS sequence"/>
</dbReference>
<reference evidence="7" key="1">
    <citation type="submission" date="2020-01" db="EMBL/GenBank/DDBJ databases">
        <authorList>
            <person name="Rat A."/>
        </authorList>
    </citation>
    <scope>NUCLEOTIDE SEQUENCE</scope>
    <source>
        <strain evidence="7">LMG 31228</strain>
    </source>
</reference>
<dbReference type="GO" id="GO:0005524">
    <property type="term" value="F:ATP binding"/>
    <property type="evidence" value="ECO:0007669"/>
    <property type="project" value="UniProtKB-KW"/>
</dbReference>
<dbReference type="InterPro" id="IPR003593">
    <property type="entry name" value="AAA+_ATPase"/>
</dbReference>
<dbReference type="PROSITE" id="PS50893">
    <property type="entry name" value="ABC_TRANSPORTER_2"/>
    <property type="match status" value="1"/>
</dbReference>
<dbReference type="CDD" id="cd03224">
    <property type="entry name" value="ABC_TM1139_LivF_branched"/>
    <property type="match status" value="1"/>
</dbReference>
<gene>
    <name evidence="7" type="ORF">GXW74_08110</name>
</gene>
<comment type="similarity">
    <text evidence="1">Belongs to the ABC transporter superfamily.</text>
</comment>
<organism evidence="7 8">
    <name type="scientific">Neoroseomonas eburnea</name>
    <dbReference type="NCBI Taxonomy" id="1346889"/>
    <lineage>
        <taxon>Bacteria</taxon>
        <taxon>Pseudomonadati</taxon>
        <taxon>Pseudomonadota</taxon>
        <taxon>Alphaproteobacteria</taxon>
        <taxon>Acetobacterales</taxon>
        <taxon>Acetobacteraceae</taxon>
        <taxon>Neoroseomonas</taxon>
    </lineage>
</organism>
<reference evidence="7" key="2">
    <citation type="journal article" date="2021" name="Syst. Appl. Microbiol.">
        <title>Roseomonas hellenica sp. nov., isolated from roots of wild-growing Alkanna tinctoria.</title>
        <authorList>
            <person name="Rat A."/>
            <person name="Naranjo H.D."/>
            <person name="Lebbe L."/>
            <person name="Cnockaert M."/>
            <person name="Krigas N."/>
            <person name="Grigoriadou K."/>
            <person name="Maloupa E."/>
            <person name="Willems A."/>
        </authorList>
    </citation>
    <scope>NUCLEOTIDE SEQUENCE</scope>
    <source>
        <strain evidence="7">LMG 31228</strain>
    </source>
</reference>
<keyword evidence="5" id="KW-0029">Amino-acid transport</keyword>
<feature type="domain" description="ABC transporter" evidence="6">
    <location>
        <begin position="7"/>
        <end position="237"/>
    </location>
</feature>
<dbReference type="Pfam" id="PF00005">
    <property type="entry name" value="ABC_tran"/>
    <property type="match status" value="1"/>
</dbReference>
<comment type="caution">
    <text evidence="7">The sequence shown here is derived from an EMBL/GenBank/DDBJ whole genome shotgun (WGS) entry which is preliminary data.</text>
</comment>
<evidence type="ECO:0000259" key="6">
    <source>
        <dbReference type="PROSITE" id="PS50893"/>
    </source>
</evidence>
<evidence type="ECO:0000256" key="4">
    <source>
        <dbReference type="ARBA" id="ARBA00022840"/>
    </source>
</evidence>
<dbReference type="InterPro" id="IPR003439">
    <property type="entry name" value="ABC_transporter-like_ATP-bd"/>
</dbReference>
<evidence type="ECO:0000256" key="5">
    <source>
        <dbReference type="ARBA" id="ARBA00022970"/>
    </source>
</evidence>
<dbReference type="InterPro" id="IPR052156">
    <property type="entry name" value="BCAA_Transport_ATP-bd_LivF"/>
</dbReference>
<sequence length="237" mass="24723">MPHEPVLALSGVSAGYGGAAVLEHVSLVLRPGERVAVLGRNGTGKTTLVQAVFNLGPQVGGSVQVMGREVAGWPTYRIARLGIALVPQGRGAFPDLTVVENLRLATLRGRPGAWSLERVFELFPRLAERRATPSNALSGGERQMLAIGRALLTQASLLVLDEPSEGLAPSVAEEVIVNTLRSLAGEGKTVLLVEQNLSLALRSCERAVILAGGRIVFDGASSDLLAAGGMLADHLGV</sequence>
<protein>
    <submittedName>
        <fullName evidence="7">ABC transporter ATP-binding protein</fullName>
    </submittedName>
</protein>
<dbReference type="GO" id="GO:0016887">
    <property type="term" value="F:ATP hydrolysis activity"/>
    <property type="evidence" value="ECO:0007669"/>
    <property type="project" value="InterPro"/>
</dbReference>
<dbReference type="InterPro" id="IPR027417">
    <property type="entry name" value="P-loop_NTPase"/>
</dbReference>
<keyword evidence="8" id="KW-1185">Reference proteome</keyword>
<keyword evidence="3" id="KW-0547">Nucleotide-binding</keyword>